<protein>
    <recommendedName>
        <fullName evidence="12">G-protein coupled receptors family 1 profile domain-containing protein</fullName>
    </recommendedName>
</protein>
<keyword evidence="8" id="KW-0807">Transducer</keyword>
<keyword evidence="11" id="KW-1185">Reference proteome</keyword>
<comment type="caution">
    <text evidence="10">The sequence shown here is derived from an EMBL/GenBank/DDBJ whole genome shotgun (WGS) entry which is preliminary data.</text>
</comment>
<dbReference type="Gene3D" id="1.20.1070.10">
    <property type="entry name" value="Rhodopsin 7-helix transmembrane proteins"/>
    <property type="match status" value="2"/>
</dbReference>
<evidence type="ECO:0000313" key="10">
    <source>
        <dbReference type="EMBL" id="KAA0184293.1"/>
    </source>
</evidence>
<evidence type="ECO:0000256" key="4">
    <source>
        <dbReference type="ARBA" id="ARBA00022989"/>
    </source>
</evidence>
<evidence type="ECO:0000256" key="5">
    <source>
        <dbReference type="ARBA" id="ARBA00023040"/>
    </source>
</evidence>
<keyword evidence="5" id="KW-0297">G-protein coupled receptor</keyword>
<dbReference type="EMBL" id="LUCM01011199">
    <property type="protein sequence ID" value="KAA0184293.1"/>
    <property type="molecule type" value="Genomic_DNA"/>
</dbReference>
<evidence type="ECO:0000313" key="11">
    <source>
        <dbReference type="Proteomes" id="UP000728185"/>
    </source>
</evidence>
<evidence type="ECO:0000256" key="6">
    <source>
        <dbReference type="ARBA" id="ARBA00023136"/>
    </source>
</evidence>
<keyword evidence="6 9" id="KW-0472">Membrane</keyword>
<feature type="transmembrane region" description="Helical" evidence="9">
    <location>
        <begin position="321"/>
        <end position="345"/>
    </location>
</feature>
<evidence type="ECO:0000256" key="3">
    <source>
        <dbReference type="ARBA" id="ARBA00022692"/>
    </source>
</evidence>
<dbReference type="InterPro" id="IPR000276">
    <property type="entry name" value="GPCR_Rhodpsn"/>
</dbReference>
<keyword evidence="2" id="KW-1003">Cell membrane</keyword>
<feature type="transmembrane region" description="Helical" evidence="9">
    <location>
        <begin position="614"/>
        <end position="635"/>
    </location>
</feature>
<feature type="transmembrane region" description="Helical" evidence="9">
    <location>
        <begin position="162"/>
        <end position="181"/>
    </location>
</feature>
<dbReference type="PRINTS" id="PR00237">
    <property type="entry name" value="GPCRRHODOPSN"/>
</dbReference>
<comment type="subcellular location">
    <subcellularLocation>
        <location evidence="1">Cell membrane</location>
        <topology evidence="1">Multi-pass membrane protein</topology>
    </subcellularLocation>
</comment>
<evidence type="ECO:0000256" key="8">
    <source>
        <dbReference type="ARBA" id="ARBA00023224"/>
    </source>
</evidence>
<proteinExistence type="predicted"/>
<evidence type="ECO:0000256" key="9">
    <source>
        <dbReference type="SAM" id="Phobius"/>
    </source>
</evidence>
<dbReference type="GO" id="GO:0004930">
    <property type="term" value="F:G protein-coupled receptor activity"/>
    <property type="evidence" value="ECO:0007669"/>
    <property type="project" value="UniProtKB-KW"/>
</dbReference>
<name>A0A8E0RPR6_9TREM</name>
<dbReference type="GO" id="GO:0005886">
    <property type="term" value="C:plasma membrane"/>
    <property type="evidence" value="ECO:0007669"/>
    <property type="project" value="UniProtKB-SubCell"/>
</dbReference>
<keyword evidence="3 9" id="KW-0812">Transmembrane</keyword>
<gene>
    <name evidence="10" type="ORF">FBUS_01724</name>
</gene>
<evidence type="ECO:0000256" key="1">
    <source>
        <dbReference type="ARBA" id="ARBA00004651"/>
    </source>
</evidence>
<keyword evidence="4 9" id="KW-1133">Transmembrane helix</keyword>
<evidence type="ECO:0008006" key="12">
    <source>
        <dbReference type="Google" id="ProtNLM"/>
    </source>
</evidence>
<feature type="transmembrane region" description="Helical" evidence="9">
    <location>
        <begin position="20"/>
        <end position="50"/>
    </location>
</feature>
<organism evidence="10 11">
    <name type="scientific">Fasciolopsis buskii</name>
    <dbReference type="NCBI Taxonomy" id="27845"/>
    <lineage>
        <taxon>Eukaryota</taxon>
        <taxon>Metazoa</taxon>
        <taxon>Spiralia</taxon>
        <taxon>Lophotrochozoa</taxon>
        <taxon>Platyhelminthes</taxon>
        <taxon>Trematoda</taxon>
        <taxon>Digenea</taxon>
        <taxon>Plagiorchiida</taxon>
        <taxon>Echinostomata</taxon>
        <taxon>Echinostomatoidea</taxon>
        <taxon>Fasciolidae</taxon>
        <taxon>Fasciolopsis</taxon>
    </lineage>
</organism>
<dbReference type="Proteomes" id="UP000728185">
    <property type="component" value="Unassembled WGS sequence"/>
</dbReference>
<feature type="transmembrane region" description="Helical" evidence="9">
    <location>
        <begin position="365"/>
        <end position="387"/>
    </location>
</feature>
<accession>A0A8E0RPR6</accession>
<dbReference type="PANTHER" id="PTHR24228">
    <property type="entry name" value="B2 BRADYKININ RECEPTOR/ANGIOTENSIN II RECEPTOR"/>
    <property type="match status" value="1"/>
</dbReference>
<evidence type="ECO:0000256" key="7">
    <source>
        <dbReference type="ARBA" id="ARBA00023170"/>
    </source>
</evidence>
<keyword evidence="7" id="KW-0675">Receptor</keyword>
<sequence>MPSHPPNMSCELYEKEEMSRLATIISSSLLTLLCFLGVVGNILVIVVYCARPTRSLNRPLVLITQPSAQAPTPETVGGRNMTDNQTQHVSVICDSPASFKATSHRRSSNSMQARLILLLAVVDLGTCLMILPWDILRSIRFAVDVFRGNKTLLTNPSESTEYAYYFGNTIMDFLEFIWFSHASTEILRLLRNVAFACEGSILAAIAVERYLTVVGSNRSVLMKCLCNSKPLPFFRLCKKREHETRNLELESTSQLSTTDHFWSEANGIQSDWSRVEKDQISSSHTFRWSSQSISKQCCLSGRYSMFCGREFYCAKWSSKQLIIWGMIFGVCLSVLTIESSIIVLHLQIGACQLSNSMREYTDKSYVTLTLVSFVLICYLYLCIFITVRQTDKRKRYWDTQLRKKMAETRVSRPALTTSIDDQSKIVSELKSNQDLAATRSSEPRTSYGTSGVYKYVSFAAISPRLMGSVEDPIEQTKLSKRPNRFRLLTTISAPQLSHSLSLPISVTSTSVADEKKATTAVATTKTTTRKTVKTMTTTTIKTTTTTANISGKSIVLRRKNSKRAFFRSRRTGMMLFTSTVVFYATLFPLLWVHLKWWSEDNDPGSHTVQGHSGMVVHHEFYYVNNAINVFVYSLFNSRFRERLQMVCANRIQRY</sequence>
<reference evidence="10" key="1">
    <citation type="submission" date="2019-05" db="EMBL/GenBank/DDBJ databases">
        <title>Annotation for the trematode Fasciolopsis buski.</title>
        <authorList>
            <person name="Choi Y.-J."/>
        </authorList>
    </citation>
    <scope>NUCLEOTIDE SEQUENCE</scope>
    <source>
        <strain evidence="10">HT</strain>
        <tissue evidence="10">Whole worm</tissue>
    </source>
</reference>
<dbReference type="OrthoDB" id="6276049at2759"/>
<dbReference type="SUPFAM" id="SSF81321">
    <property type="entry name" value="Family A G protein-coupled receptor-like"/>
    <property type="match status" value="1"/>
</dbReference>
<dbReference type="PANTHER" id="PTHR24228:SF59">
    <property type="entry name" value="NEUROPEPTIDE RECEPTOR 15"/>
    <property type="match status" value="1"/>
</dbReference>
<evidence type="ECO:0000256" key="2">
    <source>
        <dbReference type="ARBA" id="ARBA00022475"/>
    </source>
</evidence>
<feature type="transmembrane region" description="Helical" evidence="9">
    <location>
        <begin position="572"/>
        <end position="594"/>
    </location>
</feature>
<dbReference type="AlphaFoldDB" id="A0A8E0RPR6"/>
<feature type="transmembrane region" description="Helical" evidence="9">
    <location>
        <begin position="115"/>
        <end position="133"/>
    </location>
</feature>